<keyword evidence="2" id="KW-1185">Reference proteome</keyword>
<comment type="caution">
    <text evidence="1">The sequence shown here is derived from an EMBL/GenBank/DDBJ whole genome shotgun (WGS) entry which is preliminary data.</text>
</comment>
<dbReference type="RefSeq" id="WP_269424675.1">
    <property type="nucleotide sequence ID" value="NZ_JAPWGY010000008.1"/>
</dbReference>
<dbReference type="Proteomes" id="UP001069802">
    <property type="component" value="Unassembled WGS sequence"/>
</dbReference>
<sequence length="117" mass="12582">MSTLFLVTGCDGSQGDYDFVLASLGQGSVTIKSEDSRTIDGCMILVNGAGGFSYAPEQGTFKPGETKVFPFSSFYNTTRRQFDRKVDRVEQISVSCRNPGGSVTIFKANDGLGGFLK</sequence>
<protein>
    <recommendedName>
        <fullName evidence="3">Lipoprotein</fullName>
    </recommendedName>
</protein>
<evidence type="ECO:0000313" key="1">
    <source>
        <dbReference type="EMBL" id="MCZ4282531.1"/>
    </source>
</evidence>
<organism evidence="1 2">
    <name type="scientific">Kiloniella laminariae</name>
    <dbReference type="NCBI Taxonomy" id="454162"/>
    <lineage>
        <taxon>Bacteria</taxon>
        <taxon>Pseudomonadati</taxon>
        <taxon>Pseudomonadota</taxon>
        <taxon>Alphaproteobacteria</taxon>
        <taxon>Rhodospirillales</taxon>
        <taxon>Kiloniellaceae</taxon>
        <taxon>Kiloniella</taxon>
    </lineage>
</organism>
<reference evidence="1" key="1">
    <citation type="submission" date="2022-12" db="EMBL/GenBank/DDBJ databases">
        <title>Bacterial isolates from different developmental stages of Nematostella vectensis.</title>
        <authorList>
            <person name="Fraune S."/>
        </authorList>
    </citation>
    <scope>NUCLEOTIDE SEQUENCE</scope>
    <source>
        <strain evidence="1">G21630-S1</strain>
    </source>
</reference>
<name>A0ABT4LN89_9PROT</name>
<proteinExistence type="predicted"/>
<accession>A0ABT4LN89</accession>
<evidence type="ECO:0000313" key="2">
    <source>
        <dbReference type="Proteomes" id="UP001069802"/>
    </source>
</evidence>
<dbReference type="EMBL" id="JAPWGY010000008">
    <property type="protein sequence ID" value="MCZ4282531.1"/>
    <property type="molecule type" value="Genomic_DNA"/>
</dbReference>
<gene>
    <name evidence="1" type="ORF">O4H49_17215</name>
</gene>
<evidence type="ECO:0008006" key="3">
    <source>
        <dbReference type="Google" id="ProtNLM"/>
    </source>
</evidence>